<comment type="caution">
    <text evidence="6">The sequence shown here is derived from an EMBL/GenBank/DDBJ whole genome shotgun (WGS) entry which is preliminary data.</text>
</comment>
<keyword evidence="4" id="KW-0862">Zinc</keyword>
<keyword evidence="7" id="KW-1185">Reference proteome</keyword>
<dbReference type="GO" id="GO:0008270">
    <property type="term" value="F:zinc ion binding"/>
    <property type="evidence" value="ECO:0007669"/>
    <property type="project" value="InterPro"/>
</dbReference>
<keyword evidence="2" id="KW-0479">Metal-binding</keyword>
<reference evidence="6 7" key="1">
    <citation type="submission" date="2018-03" db="EMBL/GenBank/DDBJ databases">
        <title>Bacteriophage NCPPB3778 and a type I-E CRISPR drive the evolution of the US Biological Select Agent, Rathayibacter toxicus.</title>
        <authorList>
            <person name="Davis E.W.II."/>
            <person name="Tabima J.F."/>
            <person name="Weisberg A.J."/>
            <person name="Dantas Lopes L."/>
            <person name="Wiseman M.S."/>
            <person name="Wiseman M.S."/>
            <person name="Pupko T."/>
            <person name="Belcher M.S."/>
            <person name="Sechler A.J."/>
            <person name="Tancos M.A."/>
            <person name="Schroeder B.K."/>
            <person name="Murray T.D."/>
            <person name="Luster D.G."/>
            <person name="Schneider W.L."/>
            <person name="Rogers E."/>
            <person name="Andreote F.D."/>
            <person name="Grunwald N.J."/>
            <person name="Putnam M.L."/>
            <person name="Chang J.H."/>
        </authorList>
    </citation>
    <scope>NUCLEOTIDE SEQUENCE [LARGE SCALE GENOMIC DNA]</scope>
    <source>
        <strain evidence="6 7">DSM 15933</strain>
    </source>
</reference>
<keyword evidence="3" id="KW-0378">Hydrolase</keyword>
<dbReference type="PANTHER" id="PTHR11086:SF18">
    <property type="entry name" value="DEOXYCYTIDYLATE DEAMINASE"/>
    <property type="match status" value="1"/>
</dbReference>
<dbReference type="InterPro" id="IPR015517">
    <property type="entry name" value="dCMP_deaminase-rel"/>
</dbReference>
<evidence type="ECO:0000313" key="6">
    <source>
        <dbReference type="EMBL" id="PTL73212.1"/>
    </source>
</evidence>
<dbReference type="Pfam" id="PF00383">
    <property type="entry name" value="dCMP_cyt_deam_1"/>
    <property type="match status" value="1"/>
</dbReference>
<dbReference type="Gene3D" id="3.40.140.10">
    <property type="entry name" value="Cytidine Deaminase, domain 2"/>
    <property type="match status" value="1"/>
</dbReference>
<dbReference type="Proteomes" id="UP000241085">
    <property type="component" value="Unassembled WGS sequence"/>
</dbReference>
<dbReference type="Gene3D" id="3.40.50.300">
    <property type="entry name" value="P-loop containing nucleotide triphosphate hydrolases"/>
    <property type="match status" value="1"/>
</dbReference>
<evidence type="ECO:0000256" key="4">
    <source>
        <dbReference type="ARBA" id="ARBA00022833"/>
    </source>
</evidence>
<protein>
    <recommendedName>
        <fullName evidence="5">CMP/dCMP-type deaminase domain-containing protein</fullName>
    </recommendedName>
</protein>
<dbReference type="InterPro" id="IPR016192">
    <property type="entry name" value="APOBEC/CMP_deaminase_Zn-bd"/>
</dbReference>
<gene>
    <name evidence="6" type="ORF">C1I63_10370</name>
</gene>
<dbReference type="EMBL" id="PZPL01000001">
    <property type="protein sequence ID" value="PTL73212.1"/>
    <property type="molecule type" value="Genomic_DNA"/>
</dbReference>
<dbReference type="InterPro" id="IPR002125">
    <property type="entry name" value="CMP_dCMP_dom"/>
</dbReference>
<dbReference type="GO" id="GO:0005737">
    <property type="term" value="C:cytoplasm"/>
    <property type="evidence" value="ECO:0007669"/>
    <property type="project" value="TreeGrafter"/>
</dbReference>
<sequence length="645" mass="69941">MEAVLDSKVEQDLAEQLALTAERVPVPEDFEGMTRPPLYFATTRPIGTSTDAITRELQDRLSDAGYYVRRIKLSDLIAVAYPAATGELLPSEARGETRNFRGYRSLMRAGDILRLALGTSIAAQLAILDINAKREADFQAAFLASKKGIAYLITHLMHPDEAASLRAVYGQRFFLIAANSPRKSRKEYLRQEFAKLLNPGIGAAQTNTDVGSHGIPHPNGETPVGAEQLAAQLIAIDAGIESSMPSLDPKKRLNVDATFQHADLYIRSRTKSAKAKSADAAVDESSKKSVERLIRQIFSDPFGTPTVDENAMAAAFLAAKSSAAMGRSVGSTLTDAGGSIISTGYNEVAKPGGGAYRENDEFDYRDHSQNFDPSDASRVDAIHSFLRVLLTPKIWRGSVAFPQTTFPETAEWLETLAKKLGEDGEAPSLEAVIGLGGMEAFDRTRIMHLMEFGRSVHAEVAALSDAFRRQVGLKDSVMYVTTFPCHECARNLVSFGVRKVFYVEPYGKSMAESLYGTEISVFEEASGNDDSRIKFVPFAGFSSSRMNELFSAVKRKNGLRDGIRADAIGAAADWQLATAPLRSPFLSYTPGPDANLRLSPELECGLLSFEVFTAKAVVKAIQVLSLALKDPDSGPTVQGTDGSVQ</sequence>
<evidence type="ECO:0000256" key="3">
    <source>
        <dbReference type="ARBA" id="ARBA00022801"/>
    </source>
</evidence>
<feature type="domain" description="CMP/dCMP-type deaminase" evidence="5">
    <location>
        <begin position="306"/>
        <end position="529"/>
    </location>
</feature>
<evidence type="ECO:0000259" key="5">
    <source>
        <dbReference type="PROSITE" id="PS51747"/>
    </source>
</evidence>
<dbReference type="PROSITE" id="PS51747">
    <property type="entry name" value="CYT_DCMP_DEAMINASES_2"/>
    <property type="match status" value="1"/>
</dbReference>
<accession>A0A2T4UUK9</accession>
<dbReference type="SUPFAM" id="SSF53927">
    <property type="entry name" value="Cytidine deaminase-like"/>
    <property type="match status" value="1"/>
</dbReference>
<evidence type="ECO:0000256" key="1">
    <source>
        <dbReference type="ARBA" id="ARBA00006576"/>
    </source>
</evidence>
<organism evidence="6 7">
    <name type="scientific">Rathayibacter caricis DSM 15933</name>
    <dbReference type="NCBI Taxonomy" id="1328867"/>
    <lineage>
        <taxon>Bacteria</taxon>
        <taxon>Bacillati</taxon>
        <taxon>Actinomycetota</taxon>
        <taxon>Actinomycetes</taxon>
        <taxon>Micrococcales</taxon>
        <taxon>Microbacteriaceae</taxon>
        <taxon>Rathayibacter</taxon>
    </lineage>
</organism>
<dbReference type="InterPro" id="IPR027417">
    <property type="entry name" value="P-loop_NTPase"/>
</dbReference>
<proteinExistence type="inferred from homology"/>
<comment type="similarity">
    <text evidence="1">Belongs to the cytidine and deoxycytidylate deaminase family.</text>
</comment>
<name>A0A2T4UUK9_9MICO</name>
<dbReference type="GO" id="GO:0004132">
    <property type="term" value="F:dCMP deaminase activity"/>
    <property type="evidence" value="ECO:0007669"/>
    <property type="project" value="TreeGrafter"/>
</dbReference>
<dbReference type="PROSITE" id="PS00903">
    <property type="entry name" value="CYT_DCMP_DEAMINASES_1"/>
    <property type="match status" value="1"/>
</dbReference>
<evidence type="ECO:0000256" key="2">
    <source>
        <dbReference type="ARBA" id="ARBA00022723"/>
    </source>
</evidence>
<evidence type="ECO:0000313" key="7">
    <source>
        <dbReference type="Proteomes" id="UP000241085"/>
    </source>
</evidence>
<dbReference type="InterPro" id="IPR016193">
    <property type="entry name" value="Cytidine_deaminase-like"/>
</dbReference>
<dbReference type="AlphaFoldDB" id="A0A2T4UUK9"/>
<dbReference type="PANTHER" id="PTHR11086">
    <property type="entry name" value="DEOXYCYTIDYLATE DEAMINASE-RELATED"/>
    <property type="match status" value="1"/>
</dbReference>